<dbReference type="EnsemblPlants" id="Solyc03g044817.1.1">
    <property type="protein sequence ID" value="Solyc03g044817.1.1"/>
    <property type="gene ID" value="Solyc03g044817.1"/>
</dbReference>
<dbReference type="InParanoid" id="A0A3Q7G6C6"/>
<organism evidence="1">
    <name type="scientific">Solanum lycopersicum</name>
    <name type="common">Tomato</name>
    <name type="synonym">Lycopersicon esculentum</name>
    <dbReference type="NCBI Taxonomy" id="4081"/>
    <lineage>
        <taxon>Eukaryota</taxon>
        <taxon>Viridiplantae</taxon>
        <taxon>Streptophyta</taxon>
        <taxon>Embryophyta</taxon>
        <taxon>Tracheophyta</taxon>
        <taxon>Spermatophyta</taxon>
        <taxon>Magnoliopsida</taxon>
        <taxon>eudicotyledons</taxon>
        <taxon>Gunneridae</taxon>
        <taxon>Pentapetalae</taxon>
        <taxon>asterids</taxon>
        <taxon>lamiids</taxon>
        <taxon>Solanales</taxon>
        <taxon>Solanaceae</taxon>
        <taxon>Solanoideae</taxon>
        <taxon>Solaneae</taxon>
        <taxon>Solanum</taxon>
        <taxon>Solanum subgen. Lycopersicon</taxon>
    </lineage>
</organism>
<reference evidence="1" key="2">
    <citation type="submission" date="2019-01" db="UniProtKB">
        <authorList>
            <consortium name="EnsemblPlants"/>
        </authorList>
    </citation>
    <scope>IDENTIFICATION</scope>
    <source>
        <strain evidence="1">cv. Heinz 1706</strain>
    </source>
</reference>
<sequence>MTTMKRTRTFQFLMKLRPEFEHLRANDHLGMLPSRTTIWVLNRLVVRNVWRMQCMKN</sequence>
<dbReference type="Gramene" id="Solyc03g044817.1.1">
    <property type="protein sequence ID" value="Solyc03g044817.1.1"/>
    <property type="gene ID" value="Solyc03g044817.1"/>
</dbReference>
<evidence type="ECO:0000313" key="2">
    <source>
        <dbReference type="Proteomes" id="UP000004994"/>
    </source>
</evidence>
<protein>
    <submittedName>
        <fullName evidence="1">Uncharacterized protein</fullName>
    </submittedName>
</protein>
<dbReference type="AlphaFoldDB" id="A0A3Q7G6C6"/>
<keyword evidence="2" id="KW-1185">Reference proteome</keyword>
<evidence type="ECO:0000313" key="1">
    <source>
        <dbReference type="EnsemblPlants" id="Solyc03g044817.1.1"/>
    </source>
</evidence>
<reference evidence="1" key="1">
    <citation type="journal article" date="2012" name="Nature">
        <title>The tomato genome sequence provides insights into fleshy fruit evolution.</title>
        <authorList>
            <consortium name="Tomato Genome Consortium"/>
        </authorList>
    </citation>
    <scope>NUCLEOTIDE SEQUENCE [LARGE SCALE GENOMIC DNA]</scope>
    <source>
        <strain evidence="1">cv. Heinz 1706</strain>
    </source>
</reference>
<name>A0A3Q7G6C6_SOLLC</name>
<accession>A0A3Q7G6C6</accession>
<proteinExistence type="predicted"/>
<dbReference type="Proteomes" id="UP000004994">
    <property type="component" value="Chromosome 3"/>
</dbReference>